<proteinExistence type="predicted"/>
<comment type="caution">
    <text evidence="2">The sequence shown here is derived from an EMBL/GenBank/DDBJ whole genome shotgun (WGS) entry which is preliminary data.</text>
</comment>
<gene>
    <name evidence="2" type="ORF">GALL_292390</name>
</gene>
<evidence type="ECO:0000256" key="1">
    <source>
        <dbReference type="SAM" id="MobiDB-lite"/>
    </source>
</evidence>
<sequence>MTEQNAFQAFDLSLQSMLEAHRQHIAILTDDIRKAEAPRSRRALYNAIKAYRKAETALYHAATGEPPDTPLSPPDADAIPA</sequence>
<dbReference type="AlphaFoldDB" id="A0A1J5R037"/>
<evidence type="ECO:0000313" key="2">
    <source>
        <dbReference type="EMBL" id="OIQ88866.1"/>
    </source>
</evidence>
<feature type="region of interest" description="Disordered" evidence="1">
    <location>
        <begin position="62"/>
        <end position="81"/>
    </location>
</feature>
<dbReference type="EMBL" id="MLJW01000354">
    <property type="protein sequence ID" value="OIQ88866.1"/>
    <property type="molecule type" value="Genomic_DNA"/>
</dbReference>
<accession>A0A1J5R037</accession>
<organism evidence="2">
    <name type="scientific">mine drainage metagenome</name>
    <dbReference type="NCBI Taxonomy" id="410659"/>
    <lineage>
        <taxon>unclassified sequences</taxon>
        <taxon>metagenomes</taxon>
        <taxon>ecological metagenomes</taxon>
    </lineage>
</organism>
<name>A0A1J5R037_9ZZZZ</name>
<protein>
    <submittedName>
        <fullName evidence="2">Uncharacterized protein</fullName>
    </submittedName>
</protein>
<reference evidence="2" key="1">
    <citation type="submission" date="2016-10" db="EMBL/GenBank/DDBJ databases">
        <title>Sequence of Gallionella enrichment culture.</title>
        <authorList>
            <person name="Poehlein A."/>
            <person name="Muehling M."/>
            <person name="Daniel R."/>
        </authorList>
    </citation>
    <scope>NUCLEOTIDE SEQUENCE</scope>
</reference>